<sequence>MPLCTLDERAAWDEGEALLRVVVLVNRYVPIYNAGSEVTMHRLARALVGAGHEVQVVITWHLSRNGYHLDGIRVHQVSERDADDRIVQLSPDVMPSCGSGCGTCPKASGQRGGVAVLS</sequence>
<name>A0ABV5ZTL9_9PSEU</name>
<evidence type="ECO:0000313" key="1">
    <source>
        <dbReference type="EMBL" id="MFB9904232.1"/>
    </source>
</evidence>
<evidence type="ECO:0000313" key="2">
    <source>
        <dbReference type="Proteomes" id="UP001589693"/>
    </source>
</evidence>
<dbReference type="Gene3D" id="3.40.50.2000">
    <property type="entry name" value="Glycogen Phosphorylase B"/>
    <property type="match status" value="1"/>
</dbReference>
<proteinExistence type="predicted"/>
<protein>
    <recommendedName>
        <fullName evidence="3">Glycosyltransferase subfamily 4-like N-terminal domain-containing protein</fullName>
    </recommendedName>
</protein>
<reference evidence="1 2" key="1">
    <citation type="submission" date="2024-09" db="EMBL/GenBank/DDBJ databases">
        <authorList>
            <person name="Sun Q."/>
            <person name="Mori K."/>
        </authorList>
    </citation>
    <scope>NUCLEOTIDE SEQUENCE [LARGE SCALE GENOMIC DNA]</scope>
    <source>
        <strain evidence="1 2">TBRC 7907</strain>
    </source>
</reference>
<dbReference type="RefSeq" id="WP_377851426.1">
    <property type="nucleotide sequence ID" value="NZ_JBHLZU010000008.1"/>
</dbReference>
<gene>
    <name evidence="1" type="ORF">ACFFQA_09805</name>
</gene>
<comment type="caution">
    <text evidence="1">The sequence shown here is derived from an EMBL/GenBank/DDBJ whole genome shotgun (WGS) entry which is preliminary data.</text>
</comment>
<dbReference type="Proteomes" id="UP001589693">
    <property type="component" value="Unassembled WGS sequence"/>
</dbReference>
<dbReference type="SUPFAM" id="SSF53756">
    <property type="entry name" value="UDP-Glycosyltransferase/glycogen phosphorylase"/>
    <property type="match status" value="1"/>
</dbReference>
<keyword evidence="2" id="KW-1185">Reference proteome</keyword>
<accession>A0ABV5ZTL9</accession>
<dbReference type="EMBL" id="JBHLZU010000008">
    <property type="protein sequence ID" value="MFB9904232.1"/>
    <property type="molecule type" value="Genomic_DNA"/>
</dbReference>
<organism evidence="1 2">
    <name type="scientific">Allokutzneria oryzae</name>
    <dbReference type="NCBI Taxonomy" id="1378989"/>
    <lineage>
        <taxon>Bacteria</taxon>
        <taxon>Bacillati</taxon>
        <taxon>Actinomycetota</taxon>
        <taxon>Actinomycetes</taxon>
        <taxon>Pseudonocardiales</taxon>
        <taxon>Pseudonocardiaceae</taxon>
        <taxon>Allokutzneria</taxon>
    </lineage>
</organism>
<evidence type="ECO:0008006" key="3">
    <source>
        <dbReference type="Google" id="ProtNLM"/>
    </source>
</evidence>